<protein>
    <submittedName>
        <fullName evidence="2">Uncharacterized protein</fullName>
    </submittedName>
</protein>
<gene>
    <name evidence="2" type="ORF">PGLA2088_LOCUS30443</name>
</gene>
<evidence type="ECO:0000313" key="2">
    <source>
        <dbReference type="EMBL" id="CAE8697780.1"/>
    </source>
</evidence>
<organism evidence="2 3">
    <name type="scientific">Polarella glacialis</name>
    <name type="common">Dinoflagellate</name>
    <dbReference type="NCBI Taxonomy" id="89957"/>
    <lineage>
        <taxon>Eukaryota</taxon>
        <taxon>Sar</taxon>
        <taxon>Alveolata</taxon>
        <taxon>Dinophyceae</taxon>
        <taxon>Suessiales</taxon>
        <taxon>Suessiaceae</taxon>
        <taxon>Polarella</taxon>
    </lineage>
</organism>
<evidence type="ECO:0000313" key="3">
    <source>
        <dbReference type="Proteomes" id="UP000626109"/>
    </source>
</evidence>
<evidence type="ECO:0000256" key="1">
    <source>
        <dbReference type="SAM" id="MobiDB-lite"/>
    </source>
</evidence>
<feature type="compositionally biased region" description="Basic and acidic residues" evidence="1">
    <location>
        <begin position="91"/>
        <end position="109"/>
    </location>
</feature>
<feature type="compositionally biased region" description="Basic residues" evidence="1">
    <location>
        <begin position="110"/>
        <end position="125"/>
    </location>
</feature>
<feature type="non-terminal residue" evidence="2">
    <location>
        <position position="1"/>
    </location>
</feature>
<accession>A0A813KBV6</accession>
<proteinExistence type="predicted"/>
<dbReference type="AlphaFoldDB" id="A0A813KBV6"/>
<dbReference type="EMBL" id="CAJNNW010028819">
    <property type="protein sequence ID" value="CAE8697780.1"/>
    <property type="molecule type" value="Genomic_DNA"/>
</dbReference>
<sequence>IESAVTQHKLDNAVKNRWINAMRKRSSSFREDMKTLNDVMRAARHPKGALSLKLREMENNSFTARSYSPLGPTPAEREDLAKAAKAPKGPDAPRDTPREDSRDRRGGSRDRRRRSRSRSRRRERD</sequence>
<comment type="caution">
    <text evidence="2">The sequence shown here is derived from an EMBL/GenBank/DDBJ whole genome shotgun (WGS) entry which is preliminary data.</text>
</comment>
<feature type="region of interest" description="Disordered" evidence="1">
    <location>
        <begin position="63"/>
        <end position="125"/>
    </location>
</feature>
<dbReference type="Proteomes" id="UP000626109">
    <property type="component" value="Unassembled WGS sequence"/>
</dbReference>
<name>A0A813KBV6_POLGL</name>
<reference evidence="2" key="1">
    <citation type="submission" date="2021-02" db="EMBL/GenBank/DDBJ databases">
        <authorList>
            <person name="Dougan E. K."/>
            <person name="Rhodes N."/>
            <person name="Thang M."/>
            <person name="Chan C."/>
        </authorList>
    </citation>
    <scope>NUCLEOTIDE SEQUENCE</scope>
</reference>